<evidence type="ECO:0000256" key="1">
    <source>
        <dbReference type="SAM" id="Phobius"/>
    </source>
</evidence>
<keyword evidence="1" id="KW-1133">Transmembrane helix</keyword>
<dbReference type="EMBL" id="NFIE01000022">
    <property type="protein sequence ID" value="OUN85916.1"/>
    <property type="molecule type" value="Genomic_DNA"/>
</dbReference>
<reference evidence="3" key="1">
    <citation type="submission" date="2017-04" db="EMBL/GenBank/DDBJ databases">
        <title>Function of individual gut microbiota members based on whole genome sequencing of pure cultures obtained from chicken caecum.</title>
        <authorList>
            <person name="Medvecky M."/>
            <person name="Cejkova D."/>
            <person name="Polansky O."/>
            <person name="Karasova D."/>
            <person name="Kubasova T."/>
            <person name="Cizek A."/>
            <person name="Rychlik I."/>
        </authorList>
    </citation>
    <scope>NUCLEOTIDE SEQUENCE [LARGE SCALE GENOMIC DNA]</scope>
    <source>
        <strain evidence="3">An5</strain>
    </source>
</reference>
<gene>
    <name evidence="2" type="ORF">B5G02_08805</name>
</gene>
<dbReference type="AlphaFoldDB" id="A0A1Y3XK57"/>
<keyword evidence="3" id="KW-1185">Reference proteome</keyword>
<evidence type="ECO:0000313" key="3">
    <source>
        <dbReference type="Proteomes" id="UP000195781"/>
    </source>
</evidence>
<sequence>MSCLYLFIILLIASAIISVILSFLGVLFVGALKLIPIVLVILVVLVLLGKVKISIVRNDDDQDHRWLS</sequence>
<accession>A0A1Y3XK57</accession>
<dbReference type="Proteomes" id="UP000195781">
    <property type="component" value="Unassembled WGS sequence"/>
</dbReference>
<keyword evidence="1" id="KW-0812">Transmembrane</keyword>
<name>A0A1Y3XK57_9ACTN</name>
<organism evidence="2 3">
    <name type="scientific">[Collinsella] massiliensis</name>
    <dbReference type="NCBI Taxonomy" id="1232426"/>
    <lineage>
        <taxon>Bacteria</taxon>
        <taxon>Bacillati</taxon>
        <taxon>Actinomycetota</taxon>
        <taxon>Coriobacteriia</taxon>
        <taxon>Coriobacteriales</taxon>
        <taxon>Coriobacteriaceae</taxon>
        <taxon>Enorma</taxon>
    </lineage>
</organism>
<proteinExistence type="predicted"/>
<keyword evidence="1" id="KW-0472">Membrane</keyword>
<dbReference type="RefSeq" id="WP_019239460.1">
    <property type="nucleotide sequence ID" value="NZ_CABKRW010000063.1"/>
</dbReference>
<protein>
    <submittedName>
        <fullName evidence="2">Uncharacterized protein</fullName>
    </submittedName>
</protein>
<feature type="transmembrane region" description="Helical" evidence="1">
    <location>
        <begin position="25"/>
        <end position="48"/>
    </location>
</feature>
<evidence type="ECO:0000313" key="2">
    <source>
        <dbReference type="EMBL" id="OUN85916.1"/>
    </source>
</evidence>
<comment type="caution">
    <text evidence="2">The sequence shown here is derived from an EMBL/GenBank/DDBJ whole genome shotgun (WGS) entry which is preliminary data.</text>
</comment>